<accession>A0ABR1AND6</accession>
<organism evidence="1 2">
    <name type="scientific">Polyplax serrata</name>
    <name type="common">Common mouse louse</name>
    <dbReference type="NCBI Taxonomy" id="468196"/>
    <lineage>
        <taxon>Eukaryota</taxon>
        <taxon>Metazoa</taxon>
        <taxon>Ecdysozoa</taxon>
        <taxon>Arthropoda</taxon>
        <taxon>Hexapoda</taxon>
        <taxon>Insecta</taxon>
        <taxon>Pterygota</taxon>
        <taxon>Neoptera</taxon>
        <taxon>Paraneoptera</taxon>
        <taxon>Psocodea</taxon>
        <taxon>Troctomorpha</taxon>
        <taxon>Phthiraptera</taxon>
        <taxon>Anoplura</taxon>
        <taxon>Polyplacidae</taxon>
        <taxon>Polyplax</taxon>
    </lineage>
</organism>
<name>A0ABR1AND6_POLSC</name>
<proteinExistence type="predicted"/>
<dbReference type="EMBL" id="JAWJWF010000047">
    <property type="protein sequence ID" value="KAK6622552.1"/>
    <property type="molecule type" value="Genomic_DNA"/>
</dbReference>
<reference evidence="1 2" key="1">
    <citation type="submission" date="2023-09" db="EMBL/GenBank/DDBJ databases">
        <title>Genomes of two closely related lineages of the louse Polyplax serrata with different host specificities.</title>
        <authorList>
            <person name="Martinu J."/>
            <person name="Tarabai H."/>
            <person name="Stefka J."/>
            <person name="Hypsa V."/>
        </authorList>
    </citation>
    <scope>NUCLEOTIDE SEQUENCE [LARGE SCALE GENOMIC DNA]</scope>
    <source>
        <strain evidence="1">98ZLc_SE</strain>
    </source>
</reference>
<dbReference type="Proteomes" id="UP001359485">
    <property type="component" value="Unassembled WGS sequence"/>
</dbReference>
<protein>
    <submittedName>
        <fullName evidence="1">Uncharacterized protein</fullName>
    </submittedName>
</protein>
<evidence type="ECO:0000313" key="1">
    <source>
        <dbReference type="EMBL" id="KAK6622552.1"/>
    </source>
</evidence>
<sequence>MYVEIRKTISSDIRTKGKNFKNVLSRETSQGNDGETSGRVVYPPFATDTYLTSLEEKKDFAGTEKALTRRQVDGRTDMDFNGPCRSFILDMAVRNKFEFYSPGHMPNQVYPSQMDCVKTITAVKYIRERTMVKKMMRIE</sequence>
<comment type="caution">
    <text evidence="1">The sequence shown here is derived from an EMBL/GenBank/DDBJ whole genome shotgun (WGS) entry which is preliminary data.</text>
</comment>
<evidence type="ECO:0000313" key="2">
    <source>
        <dbReference type="Proteomes" id="UP001359485"/>
    </source>
</evidence>
<keyword evidence="2" id="KW-1185">Reference proteome</keyword>
<gene>
    <name evidence="1" type="ORF">RUM44_002364</name>
</gene>